<dbReference type="CDD" id="cd00176">
    <property type="entry name" value="SPEC"/>
    <property type="match status" value="2"/>
</dbReference>
<dbReference type="InterPro" id="IPR011993">
    <property type="entry name" value="PH-like_dom_sf"/>
</dbReference>
<keyword evidence="4" id="KW-0009">Actin-binding</keyword>
<evidence type="ECO:0000313" key="9">
    <source>
        <dbReference type="Proteomes" id="UP000694389"/>
    </source>
</evidence>
<keyword evidence="5" id="KW-0175">Coiled coil</keyword>
<dbReference type="Pfam" id="PF15410">
    <property type="entry name" value="PH_9"/>
    <property type="match status" value="1"/>
</dbReference>
<evidence type="ECO:0000256" key="2">
    <source>
        <dbReference type="ARBA" id="ARBA00022467"/>
    </source>
</evidence>
<organism evidence="8 9">
    <name type="scientific">Dicentrarchus labrax</name>
    <name type="common">European seabass</name>
    <name type="synonym">Morone labrax</name>
    <dbReference type="NCBI Taxonomy" id="13489"/>
    <lineage>
        <taxon>Eukaryota</taxon>
        <taxon>Metazoa</taxon>
        <taxon>Chordata</taxon>
        <taxon>Craniata</taxon>
        <taxon>Vertebrata</taxon>
        <taxon>Euteleostomi</taxon>
        <taxon>Actinopterygii</taxon>
        <taxon>Neopterygii</taxon>
        <taxon>Teleostei</taxon>
        <taxon>Neoteleostei</taxon>
        <taxon>Acanthomorphata</taxon>
        <taxon>Eupercaria</taxon>
        <taxon>Moronidae</taxon>
        <taxon>Dicentrarchus</taxon>
    </lineage>
</organism>
<dbReference type="PANTHER" id="PTHR11915">
    <property type="entry name" value="SPECTRIN/FILAMIN RELATED CYTOSKELETAL PROTEIN"/>
    <property type="match status" value="1"/>
</dbReference>
<evidence type="ECO:0000256" key="4">
    <source>
        <dbReference type="ARBA" id="ARBA00023203"/>
    </source>
</evidence>
<name>A0A8C4ED82_DICLA</name>
<dbReference type="GO" id="GO:0003779">
    <property type="term" value="F:actin binding"/>
    <property type="evidence" value="ECO:0007669"/>
    <property type="project" value="UniProtKB-KW"/>
</dbReference>
<keyword evidence="3" id="KW-0677">Repeat</keyword>
<evidence type="ECO:0000256" key="3">
    <source>
        <dbReference type="ARBA" id="ARBA00022737"/>
    </source>
</evidence>
<evidence type="ECO:0000259" key="7">
    <source>
        <dbReference type="PROSITE" id="PS50003"/>
    </source>
</evidence>
<keyword evidence="9" id="KW-1185">Reference proteome</keyword>
<dbReference type="Ensembl" id="ENSDLAT00005016255.2">
    <property type="protein sequence ID" value="ENSDLAP00005014972.2"/>
    <property type="gene ID" value="ENSDLAG00005007297.2"/>
</dbReference>
<dbReference type="GO" id="GO:0005543">
    <property type="term" value="F:phospholipid binding"/>
    <property type="evidence" value="ECO:0007669"/>
    <property type="project" value="InterPro"/>
</dbReference>
<evidence type="ECO:0000256" key="6">
    <source>
        <dbReference type="SAM" id="MobiDB-lite"/>
    </source>
</evidence>
<dbReference type="AlphaFoldDB" id="A0A8C4ED82"/>
<accession>A0A8C4ED82</accession>
<dbReference type="Gene3D" id="1.20.58.60">
    <property type="match status" value="5"/>
</dbReference>
<evidence type="ECO:0000313" key="8">
    <source>
        <dbReference type="Ensembl" id="ENSDLAP00005014972.2"/>
    </source>
</evidence>
<dbReference type="InterPro" id="IPR001849">
    <property type="entry name" value="PH_domain"/>
</dbReference>
<dbReference type="FunFam" id="1.20.58.60:FF:000019">
    <property type="entry name" value="Spectrin beta chain"/>
    <property type="match status" value="1"/>
</dbReference>
<dbReference type="FunFam" id="2.30.29.30:FF:000024">
    <property type="entry name" value="Spectrin beta chain"/>
    <property type="match status" value="1"/>
</dbReference>
<dbReference type="Proteomes" id="UP000694389">
    <property type="component" value="Unassembled WGS sequence"/>
</dbReference>
<dbReference type="PROSITE" id="PS50003">
    <property type="entry name" value="PH_DOMAIN"/>
    <property type="match status" value="1"/>
</dbReference>
<dbReference type="SMART" id="SM00233">
    <property type="entry name" value="PH"/>
    <property type="match status" value="1"/>
</dbReference>
<dbReference type="SMART" id="SM00150">
    <property type="entry name" value="SPEC"/>
    <property type="match status" value="6"/>
</dbReference>
<gene>
    <name evidence="8" type="primary">sptbn4a</name>
</gene>
<dbReference type="SUPFAM" id="SSF46966">
    <property type="entry name" value="Spectrin repeat"/>
    <property type="match status" value="7"/>
</dbReference>
<dbReference type="InterPro" id="IPR018159">
    <property type="entry name" value="Spectrin/alpha-actinin"/>
</dbReference>
<dbReference type="InterPro" id="IPR001605">
    <property type="entry name" value="PH_dom-spectrin-type"/>
</dbReference>
<feature type="compositionally biased region" description="Basic and acidic residues" evidence="6">
    <location>
        <begin position="825"/>
        <end position="834"/>
    </location>
</feature>
<feature type="coiled-coil region" evidence="5">
    <location>
        <begin position="556"/>
        <end position="590"/>
    </location>
</feature>
<evidence type="ECO:0000256" key="1">
    <source>
        <dbReference type="ARBA" id="ARBA00006826"/>
    </source>
</evidence>
<dbReference type="PRINTS" id="PR00683">
    <property type="entry name" value="SPECTRINPH"/>
</dbReference>
<reference evidence="8" key="1">
    <citation type="submission" date="2025-08" db="UniProtKB">
        <authorList>
            <consortium name="Ensembl"/>
        </authorList>
    </citation>
    <scope>IDENTIFICATION</scope>
</reference>
<protein>
    <recommendedName>
        <fullName evidence="7">PH domain-containing protein</fullName>
    </recommendedName>
</protein>
<dbReference type="InterPro" id="IPR002017">
    <property type="entry name" value="Spectrin_repeat"/>
</dbReference>
<dbReference type="Gene3D" id="2.30.29.30">
    <property type="entry name" value="Pleckstrin-homology domain (PH domain)/Phosphotyrosine-binding domain (PTB)"/>
    <property type="match status" value="1"/>
</dbReference>
<dbReference type="SUPFAM" id="SSF50729">
    <property type="entry name" value="PH domain-like"/>
    <property type="match status" value="1"/>
</dbReference>
<dbReference type="GeneTree" id="ENSGT00940000156343"/>
<feature type="region of interest" description="Disordered" evidence="6">
    <location>
        <begin position="811"/>
        <end position="873"/>
    </location>
</feature>
<sequence>MLMARDTARDEAQKLHRKWLKHQAFMAELARNKEWLAKIEQEGQELIQEKPELRPVVQQKLEEIRECWSDLESTTKAKARQLFENNKPEPAVKSYSDLDNQLSHLEQQPPQLEQAHHLPTFNEQLQKFQAMESQIGDFYKDVGELGSLQGVCLPQRGLMAGDKEGGEQSGEVETRIVRLIEPLKERRRILLASKEMHQVAQDLEDEILWIQERLPLASCKDYGNNLQSVQQHVKKNQTLQRELTGRRARVEEVLDRAGIIASLRTPEVEFVREGAGHVRQLWEVLQLETERRSVMLDAALQAQQYYSEAAKVESWLSGQKLHLVNEEKGTDEASTLQLLKAHLALEQTVETYAETVGMLSQQCQHLLELGHPDSEQITKQQSHIDRLYVSLKDMVEHRKTKLEQQYWLYQLNKDVEELEKWITEREAVASSTDLGQDLEDVTVLQERFTKFASETNSIGQQRMEQVNKMVNEMIDCGHSDAATIAEWKDGLNESWADLLELMETRRQMLAASHQLHKFFTDCKEVLAQIAGKMKQLPEVRACQANITNPATLQRLMHSFEHALQLLVAQVRQLQENAAQLRTIYAGEKAEAIMVKEQEVMEAWKELLSSCEASRVQVTSVTDKVQFFSVVRENLMWMEGIMGQIGWDEPRDLTALDVMIKQHQELKAKIDGRSKTIQQCADLGKILIGNHAAGLLSPPEQERFQFAQETVKAEAWLKAKEPLITSKEPEGGEARAQTDEVEQLILRHEAFRKAAVTWKERFSSLRQLSAVSLTVDKCLISLVESQFNACMFVLCLRVTLSFLLLSQARGEPYRPTSSLSAPVTRFDGRPRARDRPKPRRRPRPKEPEETRRSRSAPATGAPTTPQPPSHTAHNEGFLYRKKATTSDLEAQQRSPNSKSWVNVYCVLKEGKLTFYKDARNHNTTYNEEPPVDLSTCSFDPSMGYKKKKNVFILQMKDGNNFAFHAKDEVRNVLFK</sequence>
<proteinExistence type="inferred from homology"/>
<keyword evidence="2" id="KW-0117">Actin capping</keyword>
<dbReference type="GO" id="GO:0051693">
    <property type="term" value="P:actin filament capping"/>
    <property type="evidence" value="ECO:0007669"/>
    <property type="project" value="UniProtKB-KW"/>
</dbReference>
<reference evidence="8" key="2">
    <citation type="submission" date="2025-09" db="UniProtKB">
        <authorList>
            <consortium name="Ensembl"/>
        </authorList>
    </citation>
    <scope>IDENTIFICATION</scope>
</reference>
<dbReference type="InterPro" id="IPR041681">
    <property type="entry name" value="PH_9"/>
</dbReference>
<feature type="domain" description="PH" evidence="7">
    <location>
        <begin position="870"/>
        <end position="974"/>
    </location>
</feature>
<dbReference type="Pfam" id="PF00435">
    <property type="entry name" value="Spectrin"/>
    <property type="match status" value="6"/>
</dbReference>
<comment type="similarity">
    <text evidence="1">Belongs to the spectrin family.</text>
</comment>
<evidence type="ECO:0000256" key="5">
    <source>
        <dbReference type="SAM" id="Coils"/>
    </source>
</evidence>